<feature type="coiled-coil region" evidence="1">
    <location>
        <begin position="466"/>
        <end position="502"/>
    </location>
</feature>
<dbReference type="Proteomes" id="UP000007799">
    <property type="component" value="Unassembled WGS sequence"/>
</dbReference>
<gene>
    <name evidence="4" type="ORF">PTSG_12188</name>
</gene>
<dbReference type="PANTHER" id="PTHR45184:SF1">
    <property type="entry name" value="DNAJ PROTEIN ERDJ3A"/>
    <property type="match status" value="1"/>
</dbReference>
<dbReference type="Gene3D" id="3.40.30.10">
    <property type="entry name" value="Glutaredoxin"/>
    <property type="match status" value="1"/>
</dbReference>
<dbReference type="STRING" id="946362.F2U8T6"/>
<dbReference type="EMBL" id="GL832964">
    <property type="protein sequence ID" value="EGD72794.1"/>
    <property type="molecule type" value="Genomic_DNA"/>
</dbReference>
<organism evidence="5">
    <name type="scientific">Salpingoeca rosetta (strain ATCC 50818 / BSB-021)</name>
    <dbReference type="NCBI Taxonomy" id="946362"/>
    <lineage>
        <taxon>Eukaryota</taxon>
        <taxon>Choanoflagellata</taxon>
        <taxon>Craspedida</taxon>
        <taxon>Salpingoecidae</taxon>
        <taxon>Salpingoeca</taxon>
    </lineage>
</organism>
<reference evidence="4" key="1">
    <citation type="submission" date="2009-08" db="EMBL/GenBank/DDBJ databases">
        <title>Annotation of Salpingoeca rosetta.</title>
        <authorList>
            <consortium name="The Broad Institute Genome Sequencing Platform"/>
            <person name="Russ C."/>
            <person name="Cuomo C."/>
            <person name="Burger G."/>
            <person name="Gray M.W."/>
            <person name="Holland P.W.H."/>
            <person name="King N."/>
            <person name="Lang F.B.F."/>
            <person name="Roger A.J."/>
            <person name="Ruiz-Trillo I."/>
            <person name="Young S.K."/>
            <person name="Zeng Q."/>
            <person name="Gargeya S."/>
            <person name="Alvarado L."/>
            <person name="Berlin A."/>
            <person name="Chapman S.B."/>
            <person name="Chen Z."/>
            <person name="Freedman E."/>
            <person name="Gellesch M."/>
            <person name="Goldberg J."/>
            <person name="Griggs A."/>
            <person name="Gujja S."/>
            <person name="Heilman E."/>
            <person name="Heiman D."/>
            <person name="Howarth C."/>
            <person name="Mehta T."/>
            <person name="Neiman D."/>
            <person name="Pearson M."/>
            <person name="Roberts A."/>
            <person name="Saif S."/>
            <person name="Shea T."/>
            <person name="Shenoy N."/>
            <person name="Sisk P."/>
            <person name="Stolte C."/>
            <person name="Sykes S."/>
            <person name="White J."/>
            <person name="Yandava C."/>
            <person name="Haas B."/>
            <person name="Nusbaum C."/>
            <person name="Birren B."/>
        </authorList>
    </citation>
    <scope>NUCLEOTIDE SEQUENCE [LARGE SCALE GENOMIC DNA]</scope>
    <source>
        <strain evidence="4">ATCC 50818</strain>
    </source>
</reference>
<proteinExistence type="predicted"/>
<dbReference type="AlphaFoldDB" id="F2U8T6"/>
<keyword evidence="5" id="KW-1185">Reference proteome</keyword>
<dbReference type="GeneID" id="16075200"/>
<keyword evidence="1" id="KW-0175">Coiled coil</keyword>
<evidence type="ECO:0000256" key="1">
    <source>
        <dbReference type="SAM" id="Coils"/>
    </source>
</evidence>
<protein>
    <recommendedName>
        <fullName evidence="3">PDIA6-like C-terminal thioredoxin-like domain-containing protein</fullName>
    </recommendedName>
</protein>
<feature type="domain" description="PDIA6-like C-terminal thioredoxin-like" evidence="3">
    <location>
        <begin position="304"/>
        <end position="407"/>
    </location>
</feature>
<dbReference type="OrthoDB" id="5960123at2759"/>
<dbReference type="eggNOG" id="ENOG502QVNH">
    <property type="taxonomic scope" value="Eukaryota"/>
</dbReference>
<dbReference type="PANTHER" id="PTHR45184">
    <property type="entry name" value="DNAJ PROTEIN ERDJ3A"/>
    <property type="match status" value="1"/>
</dbReference>
<evidence type="ECO:0000256" key="2">
    <source>
        <dbReference type="SAM" id="SignalP"/>
    </source>
</evidence>
<keyword evidence="2" id="KW-0732">Signal</keyword>
<feature type="chain" id="PRO_5003290833" description="PDIA6-like C-terminal thioredoxin-like domain-containing protein" evidence="2">
    <location>
        <begin position="21"/>
        <end position="511"/>
    </location>
</feature>
<accession>F2U8T6</accession>
<dbReference type="RefSeq" id="XP_004994617.1">
    <property type="nucleotide sequence ID" value="XM_004994560.1"/>
</dbReference>
<dbReference type="InParanoid" id="F2U8T6"/>
<dbReference type="SUPFAM" id="SSF52833">
    <property type="entry name" value="Thioredoxin-like"/>
    <property type="match status" value="1"/>
</dbReference>
<name>F2U8T6_SALR5</name>
<evidence type="ECO:0000313" key="5">
    <source>
        <dbReference type="Proteomes" id="UP000007799"/>
    </source>
</evidence>
<feature type="signal peptide" evidence="2">
    <location>
        <begin position="1"/>
        <end position="20"/>
    </location>
</feature>
<dbReference type="InterPro" id="IPR052842">
    <property type="entry name" value="ER_Co-chaperone"/>
</dbReference>
<evidence type="ECO:0000313" key="4">
    <source>
        <dbReference type="EMBL" id="EGD72794.1"/>
    </source>
</evidence>
<dbReference type="Pfam" id="PF24541">
    <property type="entry name" value="Thioredox_PDIA6_C"/>
    <property type="match status" value="1"/>
</dbReference>
<sequence length="511" mass="56333">MMKLLSVLLVLVGTLALVHGFSVPLESITKASPLSKEEMNTLMTVRMPFVLAFHDGEDNLDEDIISEYAQQLDGLGRFATVDVSNPKYADFLKTLDVSTADHPSFRVYGFSAPKTDFLDTENFEEVVPYVRDSLPDDLITTVPDPSVFQQMLVEDLQQKKLPVFILTNKDGVPDMVTKLGIWLGRTFGFHMFIKPDPNTMQSLGLTKLPTIVVMAPTKAEGDSLAFAPQPYDRTRFGGLKFLNVVHYLLSIQNALARDGVLEEVFAAFGADKQAEEPFTSSSSSSNDVEREDVFEVTAETPDFCSENQLGLCIIAFLDGSPANQDKDTQIDVLKQVQSDPANKGRILRFMWVDQVCRPDLGQAFGVDIDKVPTVIAVSPKRQKFALQLGAFSPKSISEFITGVLTGRVSIQPFSQMPSVGADDDCTAAHAAFALPVEEEDDIDLDDIMAEILEEEERKGAEEDDAAADMAAQADAIRAREEEAELEHKRKLAQLEIERLNRASNCSCCVCV</sequence>
<dbReference type="KEGG" id="sre:PTSG_12188"/>
<dbReference type="InterPro" id="IPR057305">
    <property type="entry name" value="Thioredox_PDIA6_C"/>
</dbReference>
<dbReference type="InterPro" id="IPR036249">
    <property type="entry name" value="Thioredoxin-like_sf"/>
</dbReference>
<evidence type="ECO:0000259" key="3">
    <source>
        <dbReference type="Pfam" id="PF24541"/>
    </source>
</evidence>